<evidence type="ECO:0000256" key="5">
    <source>
        <dbReference type="ARBA" id="ARBA00044539"/>
    </source>
</evidence>
<keyword evidence="2" id="KW-0328">Glycosyltransferase</keyword>
<dbReference type="InterPro" id="IPR051862">
    <property type="entry name" value="GT-like_domain_containing_1"/>
</dbReference>
<evidence type="ECO:0000313" key="11">
    <source>
        <dbReference type="RefSeq" id="XP_020025211.1"/>
    </source>
</evidence>
<gene>
    <name evidence="11" type="primary">LOC109690337</name>
</gene>
<feature type="compositionally biased region" description="Low complexity" evidence="9">
    <location>
        <begin position="41"/>
        <end position="58"/>
    </location>
</feature>
<evidence type="ECO:0000256" key="3">
    <source>
        <dbReference type="ARBA" id="ARBA00022679"/>
    </source>
</evidence>
<dbReference type="PANTHER" id="PTHR13615:SF3">
    <property type="entry name" value="GLYCOSYLTRANSFERASE-LIKE DOMAIN-CONTAINING PROTEIN 1"/>
    <property type="match status" value="1"/>
</dbReference>
<protein>
    <recommendedName>
        <fullName evidence="5">tRNA-queuosine alpha-mannosyltransferase</fullName>
        <ecNumber evidence="4">2.4.1.110</ecNumber>
    </recommendedName>
    <alternativeName>
        <fullName evidence="6">Glycosyltransferase-like domain-containing protein 1</fullName>
    </alternativeName>
</protein>
<dbReference type="RefSeq" id="XP_020025211.1">
    <property type="nucleotide sequence ID" value="XM_020169622.1"/>
</dbReference>
<organism evidence="11">
    <name type="scientific">Castor canadensis</name>
    <name type="common">American beaver</name>
    <dbReference type="NCBI Taxonomy" id="51338"/>
    <lineage>
        <taxon>Eukaryota</taxon>
        <taxon>Metazoa</taxon>
        <taxon>Chordata</taxon>
        <taxon>Craniata</taxon>
        <taxon>Vertebrata</taxon>
        <taxon>Euteleostomi</taxon>
        <taxon>Mammalia</taxon>
        <taxon>Eutheria</taxon>
        <taxon>Euarchontoglires</taxon>
        <taxon>Glires</taxon>
        <taxon>Rodentia</taxon>
        <taxon>Castorimorpha</taxon>
        <taxon>Castoridae</taxon>
        <taxon>Castor</taxon>
    </lineage>
</organism>
<evidence type="ECO:0000256" key="4">
    <source>
        <dbReference type="ARBA" id="ARBA00044517"/>
    </source>
</evidence>
<dbReference type="AlphaFoldDB" id="A0A8B7UZT1"/>
<dbReference type="EC" id="2.4.1.110" evidence="4"/>
<evidence type="ECO:0000256" key="7">
    <source>
        <dbReference type="ARBA" id="ARBA00045402"/>
    </source>
</evidence>
<proteinExistence type="inferred from homology"/>
<dbReference type="KEGG" id="ccan:109690337"/>
<evidence type="ECO:0000256" key="1">
    <source>
        <dbReference type="ARBA" id="ARBA00009481"/>
    </source>
</evidence>
<dbReference type="InterPro" id="IPR022701">
    <property type="entry name" value="QTMAN_N"/>
</dbReference>
<dbReference type="OrthoDB" id="10032790at2759"/>
<comment type="catalytic activity">
    <reaction evidence="8">
        <text>queuosine(34) in tRNA(Asp) + GDP-alpha-D-mannose = O-4''-alpha-D-mannosylqueuosine(34) in tRNA(Asp) + GDP + H(+)</text>
        <dbReference type="Rhea" id="RHEA:12885"/>
        <dbReference type="Rhea" id="RHEA-COMP:18572"/>
        <dbReference type="Rhea" id="RHEA-COMP:18581"/>
        <dbReference type="ChEBI" id="CHEBI:15378"/>
        <dbReference type="ChEBI" id="CHEBI:57527"/>
        <dbReference type="ChEBI" id="CHEBI:58189"/>
        <dbReference type="ChEBI" id="CHEBI:194431"/>
        <dbReference type="ChEBI" id="CHEBI:194442"/>
        <dbReference type="EC" id="2.4.1.110"/>
    </reaction>
    <physiologicalReaction direction="left-to-right" evidence="8">
        <dbReference type="Rhea" id="RHEA:12886"/>
    </physiologicalReaction>
</comment>
<name>A0A8B7UZT1_CASCN</name>
<dbReference type="PANTHER" id="PTHR13615">
    <property type="entry name" value="GLYCOSYLTRANSFERASE-LIKE 1"/>
    <property type="match status" value="1"/>
</dbReference>
<reference evidence="11" key="1">
    <citation type="submission" date="2025-08" db="UniProtKB">
        <authorList>
            <consortium name="RefSeq"/>
        </authorList>
    </citation>
    <scope>IDENTIFICATION</scope>
    <source>
        <tissue evidence="11">Leukocyte</tissue>
    </source>
</reference>
<feature type="compositionally biased region" description="Gly residues" evidence="9">
    <location>
        <begin position="83"/>
        <end position="94"/>
    </location>
</feature>
<evidence type="ECO:0000256" key="8">
    <source>
        <dbReference type="ARBA" id="ARBA00048439"/>
    </source>
</evidence>
<evidence type="ECO:0000256" key="9">
    <source>
        <dbReference type="SAM" id="MobiDB-lite"/>
    </source>
</evidence>
<evidence type="ECO:0000256" key="2">
    <source>
        <dbReference type="ARBA" id="ARBA00022676"/>
    </source>
</evidence>
<comment type="function">
    <text evidence="7">Glycosyltransferase that specifically catalyzes mannosylation of cytoplasmic tRNA(Asp) modified with queuosine at position 34 (queuosine(34)). Mannosylates the cyclopentene moiety of queuosine(34) in tRNA(Asp) to form mannosyl-queuosine(34). Mannosylation of queuosine(34) in tRNA(Asp) is required to slow-down elongation at cognate codons, GAC and GAU, thereby regulating protein translation.</text>
</comment>
<sequence length="224" mass="25163">MQLLITPTAPEVCGSEKRKWRARRWREEPGPRWAGVRAGLARRSTAEQSARARAASESGSRRPHRPGRAGGGASDTPRRLAAGRGGGNGGGRGGGARRRRVAGWAAPVARRRDKEEEEEEVRLHQTYAKRPSVCGGHQVVLQENYWEEQIFLCHKSCNRSLSGPMSVLIIEAFYGGSHKQLVDLLQEELEDCVLYTLPAKKWHWRARTAALYFCQNVPRSEHYR</sequence>
<dbReference type="Pfam" id="PF12038">
    <property type="entry name" value="QTMAN_N"/>
    <property type="match status" value="1"/>
</dbReference>
<comment type="similarity">
    <text evidence="1">Belongs to the glycosyltransferase group 1 family. Glycosyltransferase 4 subfamily.</text>
</comment>
<dbReference type="GO" id="GO:0016438">
    <property type="term" value="F:tRNA-queuosine(34) beta-mannosyltransferase activity"/>
    <property type="evidence" value="ECO:0007669"/>
    <property type="project" value="UniProtKB-EC"/>
</dbReference>
<accession>A0A8B7UZT1</accession>
<evidence type="ECO:0000256" key="6">
    <source>
        <dbReference type="ARBA" id="ARBA00044567"/>
    </source>
</evidence>
<feature type="region of interest" description="Disordered" evidence="9">
    <location>
        <begin position="1"/>
        <end position="117"/>
    </location>
</feature>
<evidence type="ECO:0000259" key="10">
    <source>
        <dbReference type="Pfam" id="PF12038"/>
    </source>
</evidence>
<keyword evidence="3" id="KW-0808">Transferase</keyword>
<feature type="domain" description="tRNA-queuosine alpha-mannosyltransferase N-terminal" evidence="10">
    <location>
        <begin position="167"/>
        <end position="223"/>
    </location>
</feature>